<evidence type="ECO:0000313" key="12">
    <source>
        <dbReference type="Proteomes" id="UP001139333"/>
    </source>
</evidence>
<dbReference type="RefSeq" id="WP_248993976.1">
    <property type="nucleotide sequence ID" value="NZ_JAKIKP010000001.1"/>
</dbReference>
<dbReference type="GO" id="GO:0017061">
    <property type="term" value="F:S-methyl-5-thioadenosine phosphorylase activity"/>
    <property type="evidence" value="ECO:0007669"/>
    <property type="project" value="UniProtKB-EC"/>
</dbReference>
<keyword evidence="5" id="KW-0378">Hydrolase</keyword>
<evidence type="ECO:0000256" key="5">
    <source>
        <dbReference type="ARBA" id="ARBA00022801"/>
    </source>
</evidence>
<evidence type="ECO:0000256" key="2">
    <source>
        <dbReference type="ARBA" id="ARBA00007353"/>
    </source>
</evidence>
<accession>A0A9X2CFD4</accession>
<comment type="similarity">
    <text evidence="2 10">Belongs to the purine nucleoside phosphorylase YfiH/LACC1 family.</text>
</comment>
<dbReference type="NCBIfam" id="TIGR00726">
    <property type="entry name" value="peptidoglycan editing factor PgeF"/>
    <property type="match status" value="1"/>
</dbReference>
<dbReference type="EMBL" id="JAKIKP010000001">
    <property type="protein sequence ID" value="MCL1141288.1"/>
    <property type="molecule type" value="Genomic_DNA"/>
</dbReference>
<dbReference type="Gene3D" id="3.60.140.10">
    <property type="entry name" value="CNF1/YfiH-like putative cysteine hydrolases"/>
    <property type="match status" value="1"/>
</dbReference>
<comment type="caution">
    <text evidence="11">The sequence shown here is derived from an EMBL/GenBank/DDBJ whole genome shotgun (WGS) entry which is preliminary data.</text>
</comment>
<dbReference type="CDD" id="cd16833">
    <property type="entry name" value="YfiH"/>
    <property type="match status" value="1"/>
</dbReference>
<evidence type="ECO:0000256" key="8">
    <source>
        <dbReference type="ARBA" id="ARBA00048968"/>
    </source>
</evidence>
<protein>
    <recommendedName>
        <fullName evidence="10">Purine nucleoside phosphorylase</fullName>
    </recommendedName>
</protein>
<comment type="catalytic activity">
    <reaction evidence="1">
        <text>inosine + phosphate = alpha-D-ribose 1-phosphate + hypoxanthine</text>
        <dbReference type="Rhea" id="RHEA:27646"/>
        <dbReference type="ChEBI" id="CHEBI:17368"/>
        <dbReference type="ChEBI" id="CHEBI:17596"/>
        <dbReference type="ChEBI" id="CHEBI:43474"/>
        <dbReference type="ChEBI" id="CHEBI:57720"/>
        <dbReference type="EC" id="2.4.2.1"/>
    </reaction>
    <physiologicalReaction direction="left-to-right" evidence="1">
        <dbReference type="Rhea" id="RHEA:27647"/>
    </physiologicalReaction>
</comment>
<gene>
    <name evidence="11" type="primary">pgeF</name>
    <name evidence="11" type="ORF">L2672_01050</name>
</gene>
<keyword evidence="12" id="KW-1185">Reference proteome</keyword>
<dbReference type="GO" id="GO:0016787">
    <property type="term" value="F:hydrolase activity"/>
    <property type="evidence" value="ECO:0007669"/>
    <property type="project" value="UniProtKB-KW"/>
</dbReference>
<dbReference type="InterPro" id="IPR038371">
    <property type="entry name" value="Cu_polyphenol_OxRdtase_sf"/>
</dbReference>
<evidence type="ECO:0000256" key="10">
    <source>
        <dbReference type="RuleBase" id="RU361274"/>
    </source>
</evidence>
<dbReference type="PANTHER" id="PTHR30616:SF2">
    <property type="entry name" value="PURINE NUCLEOSIDE PHOSPHORYLASE LACC1"/>
    <property type="match status" value="1"/>
</dbReference>
<evidence type="ECO:0000256" key="1">
    <source>
        <dbReference type="ARBA" id="ARBA00000553"/>
    </source>
</evidence>
<evidence type="ECO:0000313" key="11">
    <source>
        <dbReference type="EMBL" id="MCL1141288.1"/>
    </source>
</evidence>
<evidence type="ECO:0000256" key="3">
    <source>
        <dbReference type="ARBA" id="ARBA00022679"/>
    </source>
</evidence>
<keyword evidence="4" id="KW-0479">Metal-binding</keyword>
<dbReference type="InterPro" id="IPR003730">
    <property type="entry name" value="Cu_polyphenol_OxRdtase"/>
</dbReference>
<name>A0A9X2CFD4_9GAMM</name>
<reference evidence="11" key="1">
    <citation type="submission" date="2022-01" db="EMBL/GenBank/DDBJ databases">
        <title>Whole genome-based taxonomy of the Shewanellaceae.</title>
        <authorList>
            <person name="Martin-Rodriguez A.J."/>
        </authorList>
    </citation>
    <scope>NUCLEOTIDE SEQUENCE</scope>
    <source>
        <strain evidence="11">DSM 16422</strain>
    </source>
</reference>
<dbReference type="InterPro" id="IPR011324">
    <property type="entry name" value="Cytotoxic_necrot_fac-like_cat"/>
</dbReference>
<sequence>MHTPDWPLPCNVGFAFTDRHGGVSNAPYNSLNLGLHVDDAPQQVLANRRILVEKLQLPNEPIWLEQVHGIDILPLDDYSIEHQAAKHSAIPIADGSYTRQVGQVCAVMTADCLPVLLCDKQGTQVAAVHAGWRGLCAGVIEQAVKQFTTSADNIIACFGPAIGPKSFEVGLEVRQAFIDQHPHAATCFTEVAQQPNKFLADMKGLAGIRLSALGISTLYNLDECTVLNPNYFSYRRDQQTGRMASLIWLKA</sequence>
<keyword evidence="3" id="KW-0808">Transferase</keyword>
<dbReference type="Proteomes" id="UP001139333">
    <property type="component" value="Unassembled WGS sequence"/>
</dbReference>
<dbReference type="AlphaFoldDB" id="A0A9X2CFD4"/>
<evidence type="ECO:0000256" key="9">
    <source>
        <dbReference type="ARBA" id="ARBA00049893"/>
    </source>
</evidence>
<dbReference type="Pfam" id="PF02578">
    <property type="entry name" value="Cu-oxidase_4"/>
    <property type="match status" value="1"/>
</dbReference>
<dbReference type="GO" id="GO:0005507">
    <property type="term" value="F:copper ion binding"/>
    <property type="evidence" value="ECO:0007669"/>
    <property type="project" value="TreeGrafter"/>
</dbReference>
<evidence type="ECO:0000256" key="7">
    <source>
        <dbReference type="ARBA" id="ARBA00047989"/>
    </source>
</evidence>
<comment type="catalytic activity">
    <reaction evidence="7">
        <text>adenosine + H2O + H(+) = inosine + NH4(+)</text>
        <dbReference type="Rhea" id="RHEA:24408"/>
        <dbReference type="ChEBI" id="CHEBI:15377"/>
        <dbReference type="ChEBI" id="CHEBI:15378"/>
        <dbReference type="ChEBI" id="CHEBI:16335"/>
        <dbReference type="ChEBI" id="CHEBI:17596"/>
        <dbReference type="ChEBI" id="CHEBI:28938"/>
        <dbReference type="EC" id="3.5.4.4"/>
    </reaction>
    <physiologicalReaction direction="left-to-right" evidence="7">
        <dbReference type="Rhea" id="RHEA:24409"/>
    </physiologicalReaction>
</comment>
<evidence type="ECO:0000256" key="4">
    <source>
        <dbReference type="ARBA" id="ARBA00022723"/>
    </source>
</evidence>
<dbReference type="SUPFAM" id="SSF64438">
    <property type="entry name" value="CNF1/YfiH-like putative cysteine hydrolases"/>
    <property type="match status" value="1"/>
</dbReference>
<evidence type="ECO:0000256" key="6">
    <source>
        <dbReference type="ARBA" id="ARBA00022833"/>
    </source>
</evidence>
<comment type="catalytic activity">
    <reaction evidence="8">
        <text>adenosine + phosphate = alpha-D-ribose 1-phosphate + adenine</text>
        <dbReference type="Rhea" id="RHEA:27642"/>
        <dbReference type="ChEBI" id="CHEBI:16335"/>
        <dbReference type="ChEBI" id="CHEBI:16708"/>
        <dbReference type="ChEBI" id="CHEBI:43474"/>
        <dbReference type="ChEBI" id="CHEBI:57720"/>
        <dbReference type="EC" id="2.4.2.1"/>
    </reaction>
    <physiologicalReaction direction="left-to-right" evidence="8">
        <dbReference type="Rhea" id="RHEA:27643"/>
    </physiologicalReaction>
</comment>
<organism evidence="11 12">
    <name type="scientific">Shewanella gaetbuli</name>
    <dbReference type="NCBI Taxonomy" id="220752"/>
    <lineage>
        <taxon>Bacteria</taxon>
        <taxon>Pseudomonadati</taxon>
        <taxon>Pseudomonadota</taxon>
        <taxon>Gammaproteobacteria</taxon>
        <taxon>Alteromonadales</taxon>
        <taxon>Shewanellaceae</taxon>
        <taxon>Shewanella</taxon>
    </lineage>
</organism>
<keyword evidence="6" id="KW-0862">Zinc</keyword>
<comment type="catalytic activity">
    <reaction evidence="9">
        <text>S-methyl-5'-thioadenosine + phosphate = 5-(methylsulfanyl)-alpha-D-ribose 1-phosphate + adenine</text>
        <dbReference type="Rhea" id="RHEA:11852"/>
        <dbReference type="ChEBI" id="CHEBI:16708"/>
        <dbReference type="ChEBI" id="CHEBI:17509"/>
        <dbReference type="ChEBI" id="CHEBI:43474"/>
        <dbReference type="ChEBI" id="CHEBI:58533"/>
        <dbReference type="EC" id="2.4.2.28"/>
    </reaction>
    <physiologicalReaction direction="left-to-right" evidence="9">
        <dbReference type="Rhea" id="RHEA:11853"/>
    </physiologicalReaction>
</comment>
<dbReference type="PANTHER" id="PTHR30616">
    <property type="entry name" value="UNCHARACTERIZED PROTEIN YFIH"/>
    <property type="match status" value="1"/>
</dbReference>
<proteinExistence type="inferred from homology"/>